<keyword evidence="2" id="KW-0805">Transcription regulation</keyword>
<dbReference type="InterPro" id="IPR013325">
    <property type="entry name" value="RNA_pol_sigma_r2"/>
</dbReference>
<proteinExistence type="inferred from homology"/>
<dbReference type="InterPro" id="IPR039425">
    <property type="entry name" value="RNA_pol_sigma-70-like"/>
</dbReference>
<dbReference type="EMBL" id="DXEM01000004">
    <property type="protein sequence ID" value="HIX66736.1"/>
    <property type="molecule type" value="Genomic_DNA"/>
</dbReference>
<dbReference type="InterPro" id="IPR036388">
    <property type="entry name" value="WH-like_DNA-bd_sf"/>
</dbReference>
<reference evidence="8" key="1">
    <citation type="journal article" date="2021" name="PeerJ">
        <title>Extensive microbial diversity within the chicken gut microbiome revealed by metagenomics and culture.</title>
        <authorList>
            <person name="Gilroy R."/>
            <person name="Ravi A."/>
            <person name="Getino M."/>
            <person name="Pursley I."/>
            <person name="Horton D.L."/>
            <person name="Alikhan N.F."/>
            <person name="Baker D."/>
            <person name="Gharbi K."/>
            <person name="Hall N."/>
            <person name="Watson M."/>
            <person name="Adriaenssens E.M."/>
            <person name="Foster-Nyarko E."/>
            <person name="Jarju S."/>
            <person name="Secka A."/>
            <person name="Antonio M."/>
            <person name="Oren A."/>
            <person name="Chaudhuri R.R."/>
            <person name="La Ragione R."/>
            <person name="Hildebrand F."/>
            <person name="Pallen M.J."/>
        </authorList>
    </citation>
    <scope>NUCLEOTIDE SEQUENCE</scope>
    <source>
        <strain evidence="8">CHK191-13928</strain>
    </source>
</reference>
<evidence type="ECO:0000256" key="3">
    <source>
        <dbReference type="ARBA" id="ARBA00023082"/>
    </source>
</evidence>
<dbReference type="AlphaFoldDB" id="A0A9D1WTV2"/>
<comment type="caution">
    <text evidence="8">The sequence shown here is derived from an EMBL/GenBank/DDBJ whole genome shotgun (WGS) entry which is preliminary data.</text>
</comment>
<reference evidence="8" key="2">
    <citation type="submission" date="2021-04" db="EMBL/GenBank/DDBJ databases">
        <authorList>
            <person name="Gilroy R."/>
        </authorList>
    </citation>
    <scope>NUCLEOTIDE SEQUENCE</scope>
    <source>
        <strain evidence="8">CHK191-13928</strain>
    </source>
</reference>
<feature type="domain" description="RNA polymerase sigma factor 70 region 4 type 2" evidence="7">
    <location>
        <begin position="120"/>
        <end position="172"/>
    </location>
</feature>
<dbReference type="GO" id="GO:0003677">
    <property type="term" value="F:DNA binding"/>
    <property type="evidence" value="ECO:0007669"/>
    <property type="project" value="UniProtKB-KW"/>
</dbReference>
<evidence type="ECO:0000313" key="8">
    <source>
        <dbReference type="EMBL" id="HIX66736.1"/>
    </source>
</evidence>
<name>A0A9D1WTV2_9FIRM</name>
<keyword evidence="4" id="KW-0238">DNA-binding</keyword>
<sequence length="182" mass="21412">MKLRKRKPIGKHAVKYIEKLYALYAKRLFFVAKGYVKDTELAEDILQTVFERALKYPDSIMKVPEEEITYFLMAMIKNTAYAFLKKEKQNAHQALTYDDGSEGDHIEDPNDDYIQLIDLQALKETLNKLPQKEKDLLIFRYVYGFKCKEISDMFQVSERSIKSRCSIARKNLRRLLEKDGNV</sequence>
<evidence type="ECO:0000259" key="7">
    <source>
        <dbReference type="Pfam" id="PF08281"/>
    </source>
</evidence>
<protein>
    <submittedName>
        <fullName evidence="8">Sigma-70 family RNA polymerase sigma factor</fullName>
    </submittedName>
</protein>
<dbReference type="GO" id="GO:0016987">
    <property type="term" value="F:sigma factor activity"/>
    <property type="evidence" value="ECO:0007669"/>
    <property type="project" value="UniProtKB-KW"/>
</dbReference>
<keyword evidence="5" id="KW-0804">Transcription</keyword>
<dbReference type="Gene3D" id="1.10.1740.10">
    <property type="match status" value="1"/>
</dbReference>
<dbReference type="Gene3D" id="1.10.10.10">
    <property type="entry name" value="Winged helix-like DNA-binding domain superfamily/Winged helix DNA-binding domain"/>
    <property type="match status" value="1"/>
</dbReference>
<evidence type="ECO:0000313" key="9">
    <source>
        <dbReference type="Proteomes" id="UP000886721"/>
    </source>
</evidence>
<evidence type="ECO:0000259" key="6">
    <source>
        <dbReference type="Pfam" id="PF04542"/>
    </source>
</evidence>
<comment type="similarity">
    <text evidence="1">Belongs to the sigma-70 factor family. ECF subfamily.</text>
</comment>
<dbReference type="SUPFAM" id="SSF88659">
    <property type="entry name" value="Sigma3 and sigma4 domains of RNA polymerase sigma factors"/>
    <property type="match status" value="1"/>
</dbReference>
<evidence type="ECO:0000256" key="5">
    <source>
        <dbReference type="ARBA" id="ARBA00023163"/>
    </source>
</evidence>
<evidence type="ECO:0000256" key="4">
    <source>
        <dbReference type="ARBA" id="ARBA00023125"/>
    </source>
</evidence>
<dbReference type="InterPro" id="IPR013249">
    <property type="entry name" value="RNA_pol_sigma70_r4_t2"/>
</dbReference>
<organism evidence="8 9">
    <name type="scientific">Candidatus Anaerostipes excrementavium</name>
    <dbReference type="NCBI Taxonomy" id="2838463"/>
    <lineage>
        <taxon>Bacteria</taxon>
        <taxon>Bacillati</taxon>
        <taxon>Bacillota</taxon>
        <taxon>Clostridia</taxon>
        <taxon>Lachnospirales</taxon>
        <taxon>Lachnospiraceae</taxon>
        <taxon>Anaerostipes</taxon>
    </lineage>
</organism>
<gene>
    <name evidence="8" type="ORF">H9735_01270</name>
</gene>
<dbReference type="PANTHER" id="PTHR43133">
    <property type="entry name" value="RNA POLYMERASE ECF-TYPE SIGMA FACTO"/>
    <property type="match status" value="1"/>
</dbReference>
<feature type="domain" description="RNA polymerase sigma-70 region 2" evidence="6">
    <location>
        <begin position="20"/>
        <end position="88"/>
    </location>
</feature>
<dbReference type="CDD" id="cd06171">
    <property type="entry name" value="Sigma70_r4"/>
    <property type="match status" value="1"/>
</dbReference>
<dbReference type="GO" id="GO:0006352">
    <property type="term" value="P:DNA-templated transcription initiation"/>
    <property type="evidence" value="ECO:0007669"/>
    <property type="project" value="InterPro"/>
</dbReference>
<dbReference type="Pfam" id="PF08281">
    <property type="entry name" value="Sigma70_r4_2"/>
    <property type="match status" value="1"/>
</dbReference>
<evidence type="ECO:0000256" key="1">
    <source>
        <dbReference type="ARBA" id="ARBA00010641"/>
    </source>
</evidence>
<dbReference type="Proteomes" id="UP000886721">
    <property type="component" value="Unassembled WGS sequence"/>
</dbReference>
<dbReference type="NCBIfam" id="TIGR02937">
    <property type="entry name" value="sigma70-ECF"/>
    <property type="match status" value="1"/>
</dbReference>
<dbReference type="SUPFAM" id="SSF88946">
    <property type="entry name" value="Sigma2 domain of RNA polymerase sigma factors"/>
    <property type="match status" value="1"/>
</dbReference>
<keyword evidence="3" id="KW-0731">Sigma factor</keyword>
<dbReference type="InterPro" id="IPR014284">
    <property type="entry name" value="RNA_pol_sigma-70_dom"/>
</dbReference>
<dbReference type="InterPro" id="IPR007627">
    <property type="entry name" value="RNA_pol_sigma70_r2"/>
</dbReference>
<dbReference type="Pfam" id="PF04542">
    <property type="entry name" value="Sigma70_r2"/>
    <property type="match status" value="1"/>
</dbReference>
<accession>A0A9D1WTV2</accession>
<evidence type="ECO:0000256" key="2">
    <source>
        <dbReference type="ARBA" id="ARBA00023015"/>
    </source>
</evidence>
<dbReference type="InterPro" id="IPR013324">
    <property type="entry name" value="RNA_pol_sigma_r3/r4-like"/>
</dbReference>
<dbReference type="PANTHER" id="PTHR43133:SF8">
    <property type="entry name" value="RNA POLYMERASE SIGMA FACTOR HI_1459-RELATED"/>
    <property type="match status" value="1"/>
</dbReference>